<feature type="transmembrane region" description="Helical" evidence="6">
    <location>
        <begin position="179"/>
        <end position="197"/>
    </location>
</feature>
<dbReference type="PANTHER" id="PTHR30086">
    <property type="entry name" value="ARGININE EXPORTER PROTEIN ARGO"/>
    <property type="match status" value="1"/>
</dbReference>
<dbReference type="GO" id="GO:0033228">
    <property type="term" value="P:cysteine export across plasma membrane"/>
    <property type="evidence" value="ECO:0007669"/>
    <property type="project" value="TreeGrafter"/>
</dbReference>
<dbReference type="Proteomes" id="UP000287447">
    <property type="component" value="Unassembled WGS sequence"/>
</dbReference>
<evidence type="ECO:0000256" key="4">
    <source>
        <dbReference type="ARBA" id="ARBA00022989"/>
    </source>
</evidence>
<comment type="caution">
    <text evidence="7">The sequence shown here is derived from an EMBL/GenBank/DDBJ whole genome shotgun (WGS) entry which is preliminary data.</text>
</comment>
<evidence type="ECO:0000256" key="5">
    <source>
        <dbReference type="ARBA" id="ARBA00023136"/>
    </source>
</evidence>
<dbReference type="RefSeq" id="WP_127764062.1">
    <property type="nucleotide sequence ID" value="NZ_SADE01000001.1"/>
</dbReference>
<dbReference type="Pfam" id="PF01810">
    <property type="entry name" value="LysE"/>
    <property type="match status" value="1"/>
</dbReference>
<sequence>MAENILVLLLAALPLMGSPGPATLSAAATGSVYGIARGIPYLTGICLGTATVLAIIATGVTGVLFTVPGLMPVLTIAAAAYILYLAYRIATAPVLSEDKGDRPAPAFAGGYLLAIANPKAYAAIGAVYTSVIVIADAPIRDAAVKLIVLSIVIVAVNTTWLVLGAGLARLLRHPTAGRIANITFAILLVGSVVLALLG</sequence>
<reference evidence="8" key="1">
    <citation type="submission" date="2019-01" db="EMBL/GenBank/DDBJ databases">
        <title>Gri0909 isolated from a small marine red alga.</title>
        <authorList>
            <person name="Kim J."/>
            <person name="Jeong S.E."/>
            <person name="Jeon C.O."/>
        </authorList>
    </citation>
    <scope>NUCLEOTIDE SEQUENCE [LARGE SCALE GENOMIC DNA]</scope>
    <source>
        <strain evidence="8">Gri0909</strain>
    </source>
</reference>
<evidence type="ECO:0000256" key="2">
    <source>
        <dbReference type="ARBA" id="ARBA00022475"/>
    </source>
</evidence>
<comment type="subcellular location">
    <subcellularLocation>
        <location evidence="1">Cell membrane</location>
        <topology evidence="1">Multi-pass membrane protein</topology>
    </subcellularLocation>
</comment>
<evidence type="ECO:0000313" key="8">
    <source>
        <dbReference type="Proteomes" id="UP000287447"/>
    </source>
</evidence>
<evidence type="ECO:0000256" key="1">
    <source>
        <dbReference type="ARBA" id="ARBA00004651"/>
    </source>
</evidence>
<dbReference type="PANTHER" id="PTHR30086:SF20">
    <property type="entry name" value="ARGININE EXPORTER PROTEIN ARGO-RELATED"/>
    <property type="match status" value="1"/>
</dbReference>
<keyword evidence="4 6" id="KW-1133">Transmembrane helix</keyword>
<evidence type="ECO:0000256" key="3">
    <source>
        <dbReference type="ARBA" id="ARBA00022692"/>
    </source>
</evidence>
<protein>
    <recommendedName>
        <fullName evidence="9">LysE family translocator</fullName>
    </recommendedName>
</protein>
<name>A0A3S2VSE7_9PROT</name>
<gene>
    <name evidence="7" type="ORF">EOI86_05300</name>
</gene>
<feature type="transmembrane region" description="Helical" evidence="6">
    <location>
        <begin position="72"/>
        <end position="90"/>
    </location>
</feature>
<dbReference type="OrthoDB" id="9812084at2"/>
<accession>A0A3S2VSE7</accession>
<dbReference type="GO" id="GO:0015171">
    <property type="term" value="F:amino acid transmembrane transporter activity"/>
    <property type="evidence" value="ECO:0007669"/>
    <property type="project" value="TreeGrafter"/>
</dbReference>
<evidence type="ECO:0008006" key="9">
    <source>
        <dbReference type="Google" id="ProtNLM"/>
    </source>
</evidence>
<dbReference type="EMBL" id="SADE01000001">
    <property type="protein sequence ID" value="RVU38690.1"/>
    <property type="molecule type" value="Genomic_DNA"/>
</dbReference>
<dbReference type="AlphaFoldDB" id="A0A3S2VSE7"/>
<organism evidence="7 8">
    <name type="scientific">Hwanghaeella grinnelliae</name>
    <dbReference type="NCBI Taxonomy" id="2500179"/>
    <lineage>
        <taxon>Bacteria</taxon>
        <taxon>Pseudomonadati</taxon>
        <taxon>Pseudomonadota</taxon>
        <taxon>Alphaproteobacteria</taxon>
        <taxon>Rhodospirillales</taxon>
        <taxon>Rhodospirillaceae</taxon>
        <taxon>Hwanghaeella</taxon>
    </lineage>
</organism>
<evidence type="ECO:0000313" key="7">
    <source>
        <dbReference type="EMBL" id="RVU38690.1"/>
    </source>
</evidence>
<keyword evidence="3 6" id="KW-0812">Transmembrane</keyword>
<keyword evidence="5 6" id="KW-0472">Membrane</keyword>
<feature type="transmembrane region" description="Helical" evidence="6">
    <location>
        <begin position="146"/>
        <end position="167"/>
    </location>
</feature>
<evidence type="ECO:0000256" key="6">
    <source>
        <dbReference type="SAM" id="Phobius"/>
    </source>
</evidence>
<dbReference type="InterPro" id="IPR001123">
    <property type="entry name" value="LeuE-type"/>
</dbReference>
<keyword evidence="2" id="KW-1003">Cell membrane</keyword>
<keyword evidence="8" id="KW-1185">Reference proteome</keyword>
<feature type="transmembrane region" description="Helical" evidence="6">
    <location>
        <begin position="110"/>
        <end position="134"/>
    </location>
</feature>
<dbReference type="GO" id="GO:0005886">
    <property type="term" value="C:plasma membrane"/>
    <property type="evidence" value="ECO:0007669"/>
    <property type="project" value="UniProtKB-SubCell"/>
</dbReference>
<proteinExistence type="predicted"/>
<feature type="transmembrane region" description="Helical" evidence="6">
    <location>
        <begin position="42"/>
        <end position="65"/>
    </location>
</feature>